<keyword evidence="4" id="KW-1185">Reference proteome</keyword>
<feature type="active site" description="Charge relay system" evidence="1">
    <location>
        <position position="233"/>
    </location>
</feature>
<dbReference type="Pfam" id="PF12146">
    <property type="entry name" value="Hydrolase_4"/>
    <property type="match status" value="1"/>
</dbReference>
<dbReference type="InterPro" id="IPR012354">
    <property type="entry name" value="Esterase_lipase"/>
</dbReference>
<dbReference type="PANTHER" id="PTHR11614">
    <property type="entry name" value="PHOSPHOLIPASE-RELATED"/>
    <property type="match status" value="1"/>
</dbReference>
<dbReference type="AlphaFoldDB" id="A0A8K2A627"/>
<protein>
    <submittedName>
        <fullName evidence="3">Alpha/beta fold hydrolase</fullName>
    </submittedName>
</protein>
<dbReference type="InterPro" id="IPR029058">
    <property type="entry name" value="AB_hydrolase_fold"/>
</dbReference>
<feature type="active site" description="Nucleophile" evidence="1">
    <location>
        <position position="93"/>
    </location>
</feature>
<dbReference type="GO" id="GO:0052689">
    <property type="term" value="F:carboxylic ester hydrolase activity"/>
    <property type="evidence" value="ECO:0007669"/>
    <property type="project" value="InterPro"/>
</dbReference>
<sequence length="269" mass="30106">MLPLVNQPFFQLGTHPGACLLLHGLGGGVYEMQRLGESLHLEGFTVQGIQYPGHDRPLSKMPPSTWEMWYAHVEASYRSLAADYGTVYVIGFSTGGTLALHLAAQHPVAGLVLLCPYLSLHRPWFLPLPLEALIHSVGYLWGDVPRWRLPIADPQARLEAKQVVFFHTFSLASVRSAMTLITRVKEEVPTLRLPTLILQSRRDSVVSSGMTQWLYNSLPSDQKRLVWLERSDHVIGLDYEKEQVFATVGDFLQERILSAKSQGDHAPEG</sequence>
<organism evidence="3 4">
    <name type="scientific">Petrachloros mirabilis ULC683</name>
    <dbReference type="NCBI Taxonomy" id="2781853"/>
    <lineage>
        <taxon>Bacteria</taxon>
        <taxon>Bacillati</taxon>
        <taxon>Cyanobacteriota</taxon>
        <taxon>Cyanophyceae</taxon>
        <taxon>Synechococcales</taxon>
        <taxon>Petrachlorosaceae</taxon>
        <taxon>Petrachloros</taxon>
        <taxon>Petrachloros mirabilis</taxon>
    </lineage>
</organism>
<evidence type="ECO:0000313" key="4">
    <source>
        <dbReference type="Proteomes" id="UP000607397"/>
    </source>
</evidence>
<accession>A0A8K2A627</accession>
<evidence type="ECO:0000259" key="2">
    <source>
        <dbReference type="Pfam" id="PF12146"/>
    </source>
</evidence>
<name>A0A8K2A627_9CYAN</name>
<proteinExistence type="predicted"/>
<evidence type="ECO:0000256" key="1">
    <source>
        <dbReference type="PIRSR" id="PIRSR017388-1"/>
    </source>
</evidence>
<dbReference type="InterPro" id="IPR022742">
    <property type="entry name" value="Hydrolase_4"/>
</dbReference>
<comment type="caution">
    <text evidence="3">The sequence shown here is derived from an EMBL/GenBank/DDBJ whole genome shotgun (WGS) entry which is preliminary data.</text>
</comment>
<keyword evidence="3" id="KW-0378">Hydrolase</keyword>
<dbReference type="RefSeq" id="WP_161823505.1">
    <property type="nucleotide sequence ID" value="NZ_WVIC01000001.1"/>
</dbReference>
<feature type="active site" description="Charge relay system" evidence="1">
    <location>
        <position position="203"/>
    </location>
</feature>
<evidence type="ECO:0000313" key="3">
    <source>
        <dbReference type="EMBL" id="NCJ05034.1"/>
    </source>
</evidence>
<reference evidence="3" key="1">
    <citation type="submission" date="2019-12" db="EMBL/GenBank/DDBJ databases">
        <title>High-Quality draft genome sequences of three cyanobacteria isolated from the limestone walls of the Old Cathedral of Coimbra.</title>
        <authorList>
            <person name="Tiago I."/>
            <person name="Soares F."/>
            <person name="Portugal A."/>
        </authorList>
    </citation>
    <scope>NUCLEOTIDE SEQUENCE [LARGE SCALE GENOMIC DNA]</scope>
    <source>
        <strain evidence="3">C</strain>
    </source>
</reference>
<gene>
    <name evidence="3" type="ORF">GS597_00560</name>
</gene>
<feature type="domain" description="Serine aminopeptidase S33" evidence="2">
    <location>
        <begin position="17"/>
        <end position="235"/>
    </location>
</feature>
<dbReference type="InterPro" id="IPR051044">
    <property type="entry name" value="MAG_DAG_Lipase"/>
</dbReference>
<dbReference type="PIRSF" id="PIRSF017388">
    <property type="entry name" value="Esterase_lipase"/>
    <property type="match status" value="1"/>
</dbReference>
<dbReference type="EMBL" id="WVIC01000001">
    <property type="protein sequence ID" value="NCJ05034.1"/>
    <property type="molecule type" value="Genomic_DNA"/>
</dbReference>
<dbReference type="SUPFAM" id="SSF53474">
    <property type="entry name" value="alpha/beta-Hydrolases"/>
    <property type="match status" value="1"/>
</dbReference>
<dbReference type="Gene3D" id="3.40.50.1820">
    <property type="entry name" value="alpha/beta hydrolase"/>
    <property type="match status" value="1"/>
</dbReference>
<dbReference type="Proteomes" id="UP000607397">
    <property type="component" value="Unassembled WGS sequence"/>
</dbReference>